<name>A0A6A6VC22_9PLEO</name>
<evidence type="ECO:0000313" key="11">
    <source>
        <dbReference type="EMBL" id="KAF2746657.1"/>
    </source>
</evidence>
<evidence type="ECO:0000313" key="12">
    <source>
        <dbReference type="Proteomes" id="UP000799440"/>
    </source>
</evidence>
<dbReference type="InterPro" id="IPR006593">
    <property type="entry name" value="Cyt_b561/ferric_Rdtase_TM"/>
</dbReference>
<comment type="subcellular location">
    <subcellularLocation>
        <location evidence="1">Membrane</location>
    </subcellularLocation>
</comment>
<evidence type="ECO:0000256" key="1">
    <source>
        <dbReference type="ARBA" id="ARBA00004370"/>
    </source>
</evidence>
<dbReference type="InterPro" id="IPR005018">
    <property type="entry name" value="DOMON_domain"/>
</dbReference>
<evidence type="ECO:0000256" key="3">
    <source>
        <dbReference type="ARBA" id="ARBA00022692"/>
    </source>
</evidence>
<keyword evidence="4" id="KW-0249">Electron transport</keyword>
<dbReference type="InterPro" id="IPR015920">
    <property type="entry name" value="Cellobiose_DH-like_cyt"/>
</dbReference>
<evidence type="ECO:0000256" key="6">
    <source>
        <dbReference type="ARBA" id="ARBA00023136"/>
    </source>
</evidence>
<sequence length="420" mass="44681">MDTIRRAFIATALTATHTSAQIGSVCPTSDVCFKLNIPESTASSGQGDIFFQLSGPSSYEWIALGQGSGMVGANIFAIYTSADGKNVTLSPRTASGYTPPRLNEGAEVTLLEGSGVSNGKMTANVKCKSSNCWSHDSADFKATTGNWIFGVQSSGGPKNSNDRNAQIQQHSNAQPFNWNYANAKGGISVNPLLNAAPGGGQGGSATTSCVPRGAAMSRRRNMLIAHGTLAALAFVILFPTGGILIRLASFPGLWWIHGAFQIFAYLTYTAAFGLGVYIANQMELRGAAHPIIGIVVFIVLLFMPVFGYVHHVMYKKVGRRTWWSQVHIWVSRSAITLGIVNGGLGLRLADSMNMSSKPGIIAYGVVAGVMWLAWVVAAIVGEMRRKSARGAASPKDSDASRTDTETRGIPYPENGHYAPR</sequence>
<proteinExistence type="predicted"/>
<dbReference type="AlphaFoldDB" id="A0A6A6VC22"/>
<reference evidence="11" key="1">
    <citation type="journal article" date="2020" name="Stud. Mycol.">
        <title>101 Dothideomycetes genomes: a test case for predicting lifestyles and emergence of pathogens.</title>
        <authorList>
            <person name="Haridas S."/>
            <person name="Albert R."/>
            <person name="Binder M."/>
            <person name="Bloem J."/>
            <person name="Labutti K."/>
            <person name="Salamov A."/>
            <person name="Andreopoulos B."/>
            <person name="Baker S."/>
            <person name="Barry K."/>
            <person name="Bills G."/>
            <person name="Bluhm B."/>
            <person name="Cannon C."/>
            <person name="Castanera R."/>
            <person name="Culley D."/>
            <person name="Daum C."/>
            <person name="Ezra D."/>
            <person name="Gonzalez J."/>
            <person name="Henrissat B."/>
            <person name="Kuo A."/>
            <person name="Liang C."/>
            <person name="Lipzen A."/>
            <person name="Lutzoni F."/>
            <person name="Magnuson J."/>
            <person name="Mondo S."/>
            <person name="Nolan M."/>
            <person name="Ohm R."/>
            <person name="Pangilinan J."/>
            <person name="Park H.-J."/>
            <person name="Ramirez L."/>
            <person name="Alfaro M."/>
            <person name="Sun H."/>
            <person name="Tritt A."/>
            <person name="Yoshinaga Y."/>
            <person name="Zwiers L.-H."/>
            <person name="Turgeon B."/>
            <person name="Goodwin S."/>
            <person name="Spatafora J."/>
            <person name="Crous P."/>
            <person name="Grigoriev I."/>
        </authorList>
    </citation>
    <scope>NUCLEOTIDE SEQUENCE</scope>
    <source>
        <strain evidence="11">CBS 119925</strain>
    </source>
</reference>
<dbReference type="PANTHER" id="PTHR47797:SF1">
    <property type="entry name" value="CYTOCHROME B561 DOMAIN-CONTAINING PROTEIN-RELATED"/>
    <property type="match status" value="1"/>
</dbReference>
<evidence type="ECO:0000259" key="9">
    <source>
        <dbReference type="SMART" id="SM00664"/>
    </source>
</evidence>
<dbReference type="SMART" id="SM00665">
    <property type="entry name" value="B561"/>
    <property type="match status" value="1"/>
</dbReference>
<keyword evidence="12" id="KW-1185">Reference proteome</keyword>
<keyword evidence="6 8" id="KW-0472">Membrane</keyword>
<accession>A0A6A6VC22</accession>
<dbReference type="PANTHER" id="PTHR47797">
    <property type="entry name" value="DEHYDROGENASE, PUTATIVE (AFU_ORTHOLOGUE AFUA_8G05805)-RELATED"/>
    <property type="match status" value="1"/>
</dbReference>
<feature type="compositionally biased region" description="Basic and acidic residues" evidence="7">
    <location>
        <begin position="395"/>
        <end position="406"/>
    </location>
</feature>
<feature type="transmembrane region" description="Helical" evidence="8">
    <location>
        <begin position="360"/>
        <end position="380"/>
    </location>
</feature>
<dbReference type="Pfam" id="PF16010">
    <property type="entry name" value="CDH-cyt"/>
    <property type="match status" value="1"/>
</dbReference>
<evidence type="ECO:0000256" key="2">
    <source>
        <dbReference type="ARBA" id="ARBA00022448"/>
    </source>
</evidence>
<evidence type="ECO:0000259" key="10">
    <source>
        <dbReference type="SMART" id="SM00665"/>
    </source>
</evidence>
<dbReference type="Gene3D" id="2.60.40.1210">
    <property type="entry name" value="Cellobiose dehydrogenase, cytochrome domain"/>
    <property type="match status" value="1"/>
</dbReference>
<keyword evidence="2" id="KW-0813">Transport</keyword>
<evidence type="ECO:0000256" key="5">
    <source>
        <dbReference type="ARBA" id="ARBA00022989"/>
    </source>
</evidence>
<evidence type="ECO:0000256" key="7">
    <source>
        <dbReference type="SAM" id="MobiDB-lite"/>
    </source>
</evidence>
<keyword evidence="5 8" id="KW-1133">Transmembrane helix</keyword>
<gene>
    <name evidence="11" type="ORF">M011DRAFT_494830</name>
</gene>
<dbReference type="SMART" id="SM00664">
    <property type="entry name" value="DoH"/>
    <property type="match status" value="1"/>
</dbReference>
<feature type="transmembrane region" description="Helical" evidence="8">
    <location>
        <begin position="291"/>
        <end position="309"/>
    </location>
</feature>
<evidence type="ECO:0000256" key="8">
    <source>
        <dbReference type="SAM" id="Phobius"/>
    </source>
</evidence>
<keyword evidence="3 8" id="KW-0812">Transmembrane</keyword>
<dbReference type="CDD" id="cd09630">
    <property type="entry name" value="CDH_like_cytochrome"/>
    <property type="match status" value="1"/>
</dbReference>
<dbReference type="Proteomes" id="UP000799440">
    <property type="component" value="Unassembled WGS sequence"/>
</dbReference>
<organism evidence="11 12">
    <name type="scientific">Sporormia fimetaria CBS 119925</name>
    <dbReference type="NCBI Taxonomy" id="1340428"/>
    <lineage>
        <taxon>Eukaryota</taxon>
        <taxon>Fungi</taxon>
        <taxon>Dikarya</taxon>
        <taxon>Ascomycota</taxon>
        <taxon>Pezizomycotina</taxon>
        <taxon>Dothideomycetes</taxon>
        <taxon>Pleosporomycetidae</taxon>
        <taxon>Pleosporales</taxon>
        <taxon>Sporormiaceae</taxon>
        <taxon>Sporormia</taxon>
    </lineage>
</organism>
<feature type="region of interest" description="Disordered" evidence="7">
    <location>
        <begin position="387"/>
        <end position="420"/>
    </location>
</feature>
<dbReference type="OrthoDB" id="19261at2759"/>
<evidence type="ECO:0000256" key="4">
    <source>
        <dbReference type="ARBA" id="ARBA00022982"/>
    </source>
</evidence>
<dbReference type="Gene3D" id="1.20.120.1770">
    <property type="match status" value="1"/>
</dbReference>
<dbReference type="SUPFAM" id="SSF49344">
    <property type="entry name" value="CBD9-like"/>
    <property type="match status" value="1"/>
</dbReference>
<protein>
    <submittedName>
        <fullName evidence="11">Iron reductase domain protein</fullName>
    </submittedName>
</protein>
<dbReference type="CDD" id="cd08760">
    <property type="entry name" value="Cyt_b561_FRRS1_like"/>
    <property type="match status" value="1"/>
</dbReference>
<dbReference type="GO" id="GO:0016020">
    <property type="term" value="C:membrane"/>
    <property type="evidence" value="ECO:0007669"/>
    <property type="project" value="UniProtKB-SubCell"/>
</dbReference>
<feature type="domain" description="DOMON" evidence="9">
    <location>
        <begin position="61"/>
        <end position="152"/>
    </location>
</feature>
<feature type="transmembrane region" description="Helical" evidence="8">
    <location>
        <begin position="252"/>
        <end position="279"/>
    </location>
</feature>
<feature type="transmembrane region" description="Helical" evidence="8">
    <location>
        <begin position="223"/>
        <end position="245"/>
    </location>
</feature>
<feature type="domain" description="Cytochrome b561" evidence="10">
    <location>
        <begin position="225"/>
        <end position="346"/>
    </location>
</feature>
<dbReference type="EMBL" id="MU006576">
    <property type="protein sequence ID" value="KAF2746657.1"/>
    <property type="molecule type" value="Genomic_DNA"/>
</dbReference>